<dbReference type="InterPro" id="IPR043502">
    <property type="entry name" value="DNA/RNA_pol_sf"/>
</dbReference>
<keyword evidence="1" id="KW-0548">Nucleotidyltransferase</keyword>
<organism evidence="1 2">
    <name type="scientific">Romboutsia hominis</name>
    <dbReference type="NCBI Taxonomy" id="1507512"/>
    <lineage>
        <taxon>Bacteria</taxon>
        <taxon>Bacillati</taxon>
        <taxon>Bacillota</taxon>
        <taxon>Clostridia</taxon>
        <taxon>Peptostreptococcales</taxon>
        <taxon>Peptostreptococcaceae</taxon>
        <taxon>Romboutsia</taxon>
    </lineage>
</organism>
<keyword evidence="2" id="KW-1185">Reference proteome</keyword>
<name>A0A2P2BS00_9FIRM</name>
<dbReference type="AlphaFoldDB" id="A0A2P2BS00"/>
<dbReference type="EMBL" id="LN650648">
    <property type="protein sequence ID" value="CEI73139.1"/>
    <property type="molecule type" value="Genomic_DNA"/>
</dbReference>
<accession>A0A2P2BS00</accession>
<dbReference type="RefSeq" id="WP_242977239.1">
    <property type="nucleotide sequence ID" value="NZ_LN650648.1"/>
</dbReference>
<keyword evidence="1" id="KW-0808">Transferase</keyword>
<dbReference type="InterPro" id="IPR023211">
    <property type="entry name" value="DNA_pol_palm_dom_sf"/>
</dbReference>
<dbReference type="SUPFAM" id="SSF53098">
    <property type="entry name" value="Ribonuclease H-like"/>
    <property type="match status" value="1"/>
</dbReference>
<evidence type="ECO:0000313" key="1">
    <source>
        <dbReference type="EMBL" id="CEI73139.1"/>
    </source>
</evidence>
<reference evidence="1 2" key="1">
    <citation type="submission" date="2014-09" db="EMBL/GenBank/DDBJ databases">
        <authorList>
            <person name="Hornung B.V."/>
        </authorList>
    </citation>
    <scope>NUCLEOTIDE SEQUENCE [LARGE SCALE GENOMIC DNA]</scope>
    <source>
        <strain evidence="1 2">FRIFI</strain>
    </source>
</reference>
<dbReference type="EC" id="2.7.7.7" evidence="1"/>
<dbReference type="SUPFAM" id="SSF56672">
    <property type="entry name" value="DNA/RNA polymerases"/>
    <property type="match status" value="1"/>
</dbReference>
<dbReference type="InterPro" id="IPR012337">
    <property type="entry name" value="RNaseH-like_sf"/>
</dbReference>
<dbReference type="InterPro" id="IPR036397">
    <property type="entry name" value="RNaseH_sf"/>
</dbReference>
<dbReference type="GO" id="GO:0003887">
    <property type="term" value="F:DNA-directed DNA polymerase activity"/>
    <property type="evidence" value="ECO:0007669"/>
    <property type="project" value="UniProtKB-EC"/>
</dbReference>
<dbReference type="GO" id="GO:0003676">
    <property type="term" value="F:nucleic acid binding"/>
    <property type="evidence" value="ECO:0007669"/>
    <property type="project" value="InterPro"/>
</dbReference>
<dbReference type="KEGG" id="rhom:FRIFI_1606"/>
<sequence length="589" mass="69397">MAKERRRIIIDFEVLSKAGFWMCCMKDYKTQKEHIIINNREELLRVFNKNKESVWVGYNIRGYDQWILKSIIAGIDPCDVSYKLVERKVSGWKIDRNLHKIPLYIFEISDSYRSLKELELFMGEDIRESSVSFDLDRYPTKKEIDELTSYCLHDVRMTYKVFEQIYYKYEAQLGLIEYFNLDKDMFNKTEAQLSAYILGVKKPNYDRNDTNEFDIVNTLKLSKYNHIKDWYENYNNRDLKKYLRTNVYGIETDFGWGGLHSARKKYEGEDFIVNSDVSSFYPSIMIEYDLLSRNVKKPSKYKEIRDTRIKFKKENNPIEKSLKLVLNSTYGACMDINNELYDPRQGISICVNGQLLLLDLIEKVELEFGSSAEFIQGNTDGVMFKFSSKEDVDKYLDICSKWCKRTRMDLEHDFIKKIIQKDVNNYIYIKEDGNIKSKGTYVKKLSLIDNDLPIVNKALKEKLINDVDIETTINNSNKLIDFQKCVKITGKYSHAVYGSEEIKLKVLRVFASKSNLDFAVMKMKSDNKLEKISYTPDRVFIDNSNIINKDIPDKLDKDWYISLAKDRLGSFVSEDKFTLFDYLDILNKK</sequence>
<evidence type="ECO:0000313" key="2">
    <source>
        <dbReference type="Proteomes" id="UP000245695"/>
    </source>
</evidence>
<dbReference type="Gene3D" id="3.30.420.10">
    <property type="entry name" value="Ribonuclease H-like superfamily/Ribonuclease H"/>
    <property type="match status" value="1"/>
</dbReference>
<proteinExistence type="predicted"/>
<gene>
    <name evidence="1" type="ORF">FRIFI_1606</name>
</gene>
<protein>
    <submittedName>
        <fullName evidence="1">DNA polymerase B domain protein</fullName>
        <ecNumber evidence="1">2.7.7.7</ecNumber>
    </submittedName>
</protein>
<dbReference type="Gene3D" id="3.90.1600.10">
    <property type="entry name" value="Palm domain of DNA polymerase"/>
    <property type="match status" value="1"/>
</dbReference>
<dbReference type="Proteomes" id="UP000245695">
    <property type="component" value="Chromosome 1"/>
</dbReference>